<comment type="similarity">
    <text evidence="2 7">Belongs to the DedA family.</text>
</comment>
<keyword evidence="10" id="KW-1185">Reference proteome</keyword>
<feature type="domain" description="VTT" evidence="8">
    <location>
        <begin position="47"/>
        <end position="172"/>
    </location>
</feature>
<dbReference type="PANTHER" id="PTHR30353:SF0">
    <property type="entry name" value="TRANSMEMBRANE PROTEIN"/>
    <property type="match status" value="1"/>
</dbReference>
<evidence type="ECO:0000313" key="10">
    <source>
        <dbReference type="Proteomes" id="UP000295382"/>
    </source>
</evidence>
<evidence type="ECO:0000256" key="1">
    <source>
        <dbReference type="ARBA" id="ARBA00004651"/>
    </source>
</evidence>
<dbReference type="Proteomes" id="UP000295382">
    <property type="component" value="Unassembled WGS sequence"/>
</dbReference>
<evidence type="ECO:0000256" key="6">
    <source>
        <dbReference type="ARBA" id="ARBA00023136"/>
    </source>
</evidence>
<keyword evidence="3 7" id="KW-1003">Cell membrane</keyword>
<proteinExistence type="inferred from homology"/>
<feature type="transmembrane region" description="Helical" evidence="7">
    <location>
        <begin position="126"/>
        <end position="145"/>
    </location>
</feature>
<dbReference type="InterPro" id="IPR058127">
    <property type="entry name" value="DedA"/>
</dbReference>
<name>A0A4R3I044_PAULE</name>
<organism evidence="9 10">
    <name type="scientific">Paucimonas lemoignei</name>
    <name type="common">Pseudomonas lemoignei</name>
    <dbReference type="NCBI Taxonomy" id="29443"/>
    <lineage>
        <taxon>Bacteria</taxon>
        <taxon>Pseudomonadati</taxon>
        <taxon>Pseudomonadota</taxon>
        <taxon>Betaproteobacteria</taxon>
        <taxon>Burkholderiales</taxon>
        <taxon>Burkholderiaceae</taxon>
        <taxon>Paucimonas</taxon>
    </lineage>
</organism>
<dbReference type="EMBL" id="SLZQ01000002">
    <property type="protein sequence ID" value="TCS38333.1"/>
    <property type="molecule type" value="Genomic_DNA"/>
</dbReference>
<evidence type="ECO:0000313" key="9">
    <source>
        <dbReference type="EMBL" id="TCS38333.1"/>
    </source>
</evidence>
<protein>
    <submittedName>
        <fullName evidence="9">Membrane-associated protein</fullName>
    </submittedName>
</protein>
<dbReference type="NCBIfam" id="NF008102">
    <property type="entry name" value="PRK10847.1"/>
    <property type="match status" value="1"/>
</dbReference>
<evidence type="ECO:0000256" key="2">
    <source>
        <dbReference type="ARBA" id="ARBA00010792"/>
    </source>
</evidence>
<evidence type="ECO:0000259" key="8">
    <source>
        <dbReference type="Pfam" id="PF09335"/>
    </source>
</evidence>
<keyword evidence="5 7" id="KW-1133">Transmembrane helix</keyword>
<accession>A0A4R3I044</accession>
<comment type="subcellular location">
    <subcellularLocation>
        <location evidence="1 7">Cell membrane</location>
        <topology evidence="1 7">Multi-pass membrane protein</topology>
    </subcellularLocation>
</comment>
<dbReference type="AlphaFoldDB" id="A0A4R3I044"/>
<comment type="caution">
    <text evidence="9">The sequence shown here is derived from an EMBL/GenBank/DDBJ whole genome shotgun (WGS) entry which is preliminary data.</text>
</comment>
<evidence type="ECO:0000256" key="7">
    <source>
        <dbReference type="RuleBase" id="RU367016"/>
    </source>
</evidence>
<gene>
    <name evidence="9" type="ORF">EDC30_10269</name>
</gene>
<dbReference type="RefSeq" id="WP_132257375.1">
    <property type="nucleotide sequence ID" value="NZ_SLZQ01000002.1"/>
</dbReference>
<feature type="transmembrane region" description="Helical" evidence="7">
    <location>
        <begin position="54"/>
        <end position="80"/>
    </location>
</feature>
<keyword evidence="6 7" id="KW-0472">Membrane</keyword>
<dbReference type="GO" id="GO:0005886">
    <property type="term" value="C:plasma membrane"/>
    <property type="evidence" value="ECO:0007669"/>
    <property type="project" value="UniProtKB-SubCell"/>
</dbReference>
<dbReference type="InterPro" id="IPR032818">
    <property type="entry name" value="DedA-like"/>
</dbReference>
<evidence type="ECO:0000256" key="3">
    <source>
        <dbReference type="ARBA" id="ARBA00022475"/>
    </source>
</evidence>
<dbReference type="InterPro" id="IPR032816">
    <property type="entry name" value="VTT_dom"/>
</dbReference>
<dbReference type="OrthoDB" id="9813426at2"/>
<dbReference type="PANTHER" id="PTHR30353">
    <property type="entry name" value="INNER MEMBRANE PROTEIN DEDA-RELATED"/>
    <property type="match status" value="1"/>
</dbReference>
<evidence type="ECO:0000256" key="5">
    <source>
        <dbReference type="ARBA" id="ARBA00022989"/>
    </source>
</evidence>
<dbReference type="Pfam" id="PF09335">
    <property type="entry name" value="VTT_dom"/>
    <property type="match status" value="1"/>
</dbReference>
<evidence type="ECO:0000256" key="4">
    <source>
        <dbReference type="ARBA" id="ARBA00022692"/>
    </source>
</evidence>
<reference evidence="9 10" key="1">
    <citation type="submission" date="2019-03" db="EMBL/GenBank/DDBJ databases">
        <title>Genomic Encyclopedia of Type Strains, Phase IV (KMG-IV): sequencing the most valuable type-strain genomes for metagenomic binning, comparative biology and taxonomic classification.</title>
        <authorList>
            <person name="Goeker M."/>
        </authorList>
    </citation>
    <scope>NUCLEOTIDE SEQUENCE [LARGE SCALE GENOMIC DNA]</scope>
    <source>
        <strain evidence="9 10">DSM 7445</strain>
    </source>
</reference>
<feature type="transmembrane region" description="Helical" evidence="7">
    <location>
        <begin position="152"/>
        <end position="174"/>
    </location>
</feature>
<feature type="transmembrane region" description="Helical" evidence="7">
    <location>
        <begin position="26"/>
        <end position="47"/>
    </location>
</feature>
<feature type="transmembrane region" description="Helical" evidence="7">
    <location>
        <begin position="186"/>
        <end position="204"/>
    </location>
</feature>
<sequence length="212" mass="23341">MIEQLVSLILHVDMHLLELLQNYGPWIYAILFLIIFVETGLVVMPFLPGDSLLFVIGALAAAGGLSLPLIIVLLIIAAIAGDTVNFATGAWFHRKTLAGKRYRWPNPEHLRITHEFFERHGGKTIIIARFVPIVRTLAPFVAGIGQMHYARFALYNVTGAILWVVSLTVAGYLLGNVPWVKANLTAVLMGLIVLSLLPGIIGWLNSKRSARP</sequence>
<keyword evidence="4 7" id="KW-0812">Transmembrane</keyword>